<dbReference type="SUPFAM" id="SSF52821">
    <property type="entry name" value="Rhodanese/Cell cycle control phosphatase"/>
    <property type="match status" value="1"/>
</dbReference>
<accession>A0ABV8STN5</accession>
<evidence type="ECO:0000259" key="7">
    <source>
        <dbReference type="PROSITE" id="PS50206"/>
    </source>
</evidence>
<evidence type="ECO:0000313" key="8">
    <source>
        <dbReference type="EMBL" id="MFC4310821.1"/>
    </source>
</evidence>
<feature type="transmembrane region" description="Helical" evidence="6">
    <location>
        <begin position="170"/>
        <end position="192"/>
    </location>
</feature>
<keyword evidence="3 6" id="KW-0812">Transmembrane</keyword>
<comment type="subcellular location">
    <subcellularLocation>
        <location evidence="1">Cell membrane</location>
        <topology evidence="1">Multi-pass membrane protein</topology>
    </subcellularLocation>
</comment>
<keyword evidence="2" id="KW-1003">Cell membrane</keyword>
<dbReference type="Gene3D" id="3.40.250.10">
    <property type="entry name" value="Rhodanese-like domain"/>
    <property type="match status" value="1"/>
</dbReference>
<evidence type="ECO:0000256" key="5">
    <source>
        <dbReference type="ARBA" id="ARBA00023136"/>
    </source>
</evidence>
<dbReference type="Pfam" id="PF00581">
    <property type="entry name" value="Rhodanese"/>
    <property type="match status" value="1"/>
</dbReference>
<dbReference type="Proteomes" id="UP001595904">
    <property type="component" value="Unassembled WGS sequence"/>
</dbReference>
<dbReference type="PROSITE" id="PS50206">
    <property type="entry name" value="RHODANESE_3"/>
    <property type="match status" value="1"/>
</dbReference>
<name>A0ABV8STN5_9GAMM</name>
<dbReference type="RefSeq" id="WP_380598640.1">
    <property type="nucleotide sequence ID" value="NZ_JBHSDU010000003.1"/>
</dbReference>
<feature type="domain" description="Rhodanese" evidence="7">
    <location>
        <begin position="217"/>
        <end position="304"/>
    </location>
</feature>
<dbReference type="EMBL" id="JBHSDU010000003">
    <property type="protein sequence ID" value="MFC4310821.1"/>
    <property type="molecule type" value="Genomic_DNA"/>
</dbReference>
<evidence type="ECO:0000313" key="9">
    <source>
        <dbReference type="Proteomes" id="UP001595904"/>
    </source>
</evidence>
<keyword evidence="5 6" id="KW-0472">Membrane</keyword>
<dbReference type="InterPro" id="IPR001763">
    <property type="entry name" value="Rhodanese-like_dom"/>
</dbReference>
<organism evidence="8 9">
    <name type="scientific">Steroidobacter flavus</name>
    <dbReference type="NCBI Taxonomy" id="1842136"/>
    <lineage>
        <taxon>Bacteria</taxon>
        <taxon>Pseudomonadati</taxon>
        <taxon>Pseudomonadota</taxon>
        <taxon>Gammaproteobacteria</taxon>
        <taxon>Steroidobacterales</taxon>
        <taxon>Steroidobacteraceae</taxon>
        <taxon>Steroidobacter</taxon>
    </lineage>
</organism>
<evidence type="ECO:0000256" key="2">
    <source>
        <dbReference type="ARBA" id="ARBA00022475"/>
    </source>
</evidence>
<feature type="transmembrane region" description="Helical" evidence="6">
    <location>
        <begin position="12"/>
        <end position="29"/>
    </location>
</feature>
<dbReference type="InterPro" id="IPR032816">
    <property type="entry name" value="VTT_dom"/>
</dbReference>
<evidence type="ECO:0000256" key="4">
    <source>
        <dbReference type="ARBA" id="ARBA00022989"/>
    </source>
</evidence>
<evidence type="ECO:0000256" key="1">
    <source>
        <dbReference type="ARBA" id="ARBA00004651"/>
    </source>
</evidence>
<keyword evidence="9" id="KW-1185">Reference proteome</keyword>
<gene>
    <name evidence="8" type="ORF">ACFPN2_17130</name>
</gene>
<sequence length="313" mass="33836">MDTLLHIIESYGLWVVFFCVLLDQGGLPFPSYAPMIVTAALATDKHESLLPVLLVATLAALIADLAWFAGGRRFGNQLLRLMCRVSLSPDSCVGMTRNIYAKWGAPSLILAKYIPGFAAVSTTLAGESGTSVRRFIIYDGIGAALWAAGAIALGAMFHEAVEALLDQLEQLGHFALLLLIVAIVLFVLFKWWQRQRFTAQIRMSRISVDELLSLLDSGSAAVILDVRSPERRAASGWIPGSISVRDLSELQLKPGEEVIVYCDCPNDASAAVVARKLSELGFKRVRPLAGGIEAWQASGRPVDRHATDTATAA</sequence>
<dbReference type="SMART" id="SM00450">
    <property type="entry name" value="RHOD"/>
    <property type="match status" value="1"/>
</dbReference>
<evidence type="ECO:0000256" key="3">
    <source>
        <dbReference type="ARBA" id="ARBA00022692"/>
    </source>
</evidence>
<comment type="caution">
    <text evidence="8">The sequence shown here is derived from an EMBL/GenBank/DDBJ whole genome shotgun (WGS) entry which is preliminary data.</text>
</comment>
<feature type="transmembrane region" description="Helical" evidence="6">
    <location>
        <begin position="135"/>
        <end position="158"/>
    </location>
</feature>
<feature type="transmembrane region" description="Helical" evidence="6">
    <location>
        <begin position="49"/>
        <end position="70"/>
    </location>
</feature>
<dbReference type="InterPro" id="IPR051311">
    <property type="entry name" value="DedA_domain"/>
</dbReference>
<evidence type="ECO:0000256" key="6">
    <source>
        <dbReference type="SAM" id="Phobius"/>
    </source>
</evidence>
<proteinExistence type="predicted"/>
<dbReference type="InterPro" id="IPR036873">
    <property type="entry name" value="Rhodanese-like_dom_sf"/>
</dbReference>
<dbReference type="PANTHER" id="PTHR42709:SF6">
    <property type="entry name" value="UNDECAPRENYL PHOSPHATE TRANSPORTER A"/>
    <property type="match status" value="1"/>
</dbReference>
<reference evidence="9" key="1">
    <citation type="journal article" date="2019" name="Int. J. Syst. Evol. Microbiol.">
        <title>The Global Catalogue of Microorganisms (GCM) 10K type strain sequencing project: providing services to taxonomists for standard genome sequencing and annotation.</title>
        <authorList>
            <consortium name="The Broad Institute Genomics Platform"/>
            <consortium name="The Broad Institute Genome Sequencing Center for Infectious Disease"/>
            <person name="Wu L."/>
            <person name="Ma J."/>
        </authorList>
    </citation>
    <scope>NUCLEOTIDE SEQUENCE [LARGE SCALE GENOMIC DNA]</scope>
    <source>
        <strain evidence="9">CGMCC 1.10759</strain>
    </source>
</reference>
<protein>
    <submittedName>
        <fullName evidence="8">Rhodanese-like domain-containing protein</fullName>
    </submittedName>
</protein>
<dbReference type="PANTHER" id="PTHR42709">
    <property type="entry name" value="ALKALINE PHOSPHATASE LIKE PROTEIN"/>
    <property type="match status" value="1"/>
</dbReference>
<keyword evidence="4 6" id="KW-1133">Transmembrane helix</keyword>
<dbReference type="Pfam" id="PF09335">
    <property type="entry name" value="VTT_dom"/>
    <property type="match status" value="1"/>
</dbReference>